<proteinExistence type="predicted"/>
<dbReference type="CDD" id="cd00038">
    <property type="entry name" value="CAP_ED"/>
    <property type="match status" value="1"/>
</dbReference>
<dbReference type="Gene3D" id="2.60.120.10">
    <property type="entry name" value="Jelly Rolls"/>
    <property type="match status" value="1"/>
</dbReference>
<dbReference type="InterPro" id="IPR018490">
    <property type="entry name" value="cNMP-bd_dom_sf"/>
</dbReference>
<reference evidence="2 3" key="1">
    <citation type="submission" date="2021-02" db="EMBL/GenBank/DDBJ databases">
        <authorList>
            <person name="Jung H.S."/>
            <person name="Chun B.H."/>
            <person name="Jeon C.O."/>
        </authorList>
    </citation>
    <scope>NUCLEOTIDE SEQUENCE [LARGE SCALE GENOMIC DNA]</scope>
    <source>
        <strain evidence="2 3">LMG 25203</strain>
    </source>
</reference>
<dbReference type="Pfam" id="PF00027">
    <property type="entry name" value="cNMP_binding"/>
    <property type="match status" value="1"/>
</dbReference>
<feature type="domain" description="Cyclic nucleotide-binding" evidence="1">
    <location>
        <begin position="10"/>
        <end position="112"/>
    </location>
</feature>
<dbReference type="EMBL" id="JACSOD020000392">
    <property type="protein sequence ID" value="MBM6498136.1"/>
    <property type="molecule type" value="Genomic_DNA"/>
</dbReference>
<dbReference type="PROSITE" id="PS50042">
    <property type="entry name" value="CNMP_BINDING_3"/>
    <property type="match status" value="1"/>
</dbReference>
<gene>
    <name evidence="2" type="ORF">H9X54_002330</name>
</gene>
<dbReference type="RefSeq" id="WP_187658206.1">
    <property type="nucleotide sequence ID" value="NZ_JACSOD020000392.1"/>
</dbReference>
<accession>A0ABS2CTA8</accession>
<keyword evidence="3" id="KW-1185">Reference proteome</keyword>
<protein>
    <submittedName>
        <fullName evidence="2">Crp/Fnr family transcriptional regulator</fullName>
    </submittedName>
</protein>
<dbReference type="SMART" id="SM00100">
    <property type="entry name" value="cNMP"/>
    <property type="match status" value="1"/>
</dbReference>
<dbReference type="InterPro" id="IPR014710">
    <property type="entry name" value="RmlC-like_jellyroll"/>
</dbReference>
<organism evidence="2 3">
    <name type="scientific">Flavobacterium macrobrachii</name>
    <dbReference type="NCBI Taxonomy" id="591204"/>
    <lineage>
        <taxon>Bacteria</taxon>
        <taxon>Pseudomonadati</taxon>
        <taxon>Bacteroidota</taxon>
        <taxon>Flavobacteriia</taxon>
        <taxon>Flavobacteriales</taxon>
        <taxon>Flavobacteriaceae</taxon>
        <taxon>Flavobacterium</taxon>
    </lineage>
</organism>
<comment type="caution">
    <text evidence="2">The sequence shown here is derived from an EMBL/GenBank/DDBJ whole genome shotgun (WGS) entry which is preliminary data.</text>
</comment>
<dbReference type="InterPro" id="IPR000595">
    <property type="entry name" value="cNMP-bd_dom"/>
</dbReference>
<evidence type="ECO:0000313" key="3">
    <source>
        <dbReference type="Proteomes" id="UP000759529"/>
    </source>
</evidence>
<dbReference type="SUPFAM" id="SSF51206">
    <property type="entry name" value="cAMP-binding domain-like"/>
    <property type="match status" value="1"/>
</dbReference>
<evidence type="ECO:0000313" key="2">
    <source>
        <dbReference type="EMBL" id="MBM6498136.1"/>
    </source>
</evidence>
<name>A0ABS2CTA8_9FLAO</name>
<dbReference type="Proteomes" id="UP000759529">
    <property type="component" value="Unassembled WGS sequence"/>
</dbReference>
<evidence type="ECO:0000259" key="1">
    <source>
        <dbReference type="PROSITE" id="PS50042"/>
    </source>
</evidence>
<sequence length="187" mass="22261">MEGIRIYLNKFIKLSDEEWNAFASCIQKEEYSKRELILREGTICDFIAFVGEGMFRFYYVDEGDEKVTAFFFPGDFVSNYRSFLTEQPSDHNIESMKESIVYKVKKKDLFELYDQYPAIDRLGRLVAENLYLTVAKRLDEFLYSTPEERYRNLQNRNSKLLQEVPQYMLASYLGVKPETLSRIRLRK</sequence>